<keyword evidence="6" id="KW-0282">Flagellum</keyword>
<evidence type="ECO:0000256" key="2">
    <source>
        <dbReference type="ARBA" id="ARBA00023143"/>
    </source>
</evidence>
<keyword evidence="2 3" id="KW-0975">Bacterial flagellum</keyword>
<comment type="subcellular location">
    <subcellularLocation>
        <location evidence="3">Secreted</location>
    </subcellularLocation>
    <subcellularLocation>
        <location evidence="3">Bacterial flagellum</location>
    </subcellularLocation>
</comment>
<dbReference type="AlphaFoldDB" id="A0A841J5F6"/>
<evidence type="ECO:0000259" key="4">
    <source>
        <dbReference type="Pfam" id="PF00669"/>
    </source>
</evidence>
<reference evidence="6 7" key="1">
    <citation type="submission" date="2020-08" db="EMBL/GenBank/DDBJ databases">
        <title>Genomic Encyclopedia of Type Strains, Phase IV (KMG-IV): sequencing the most valuable type-strain genomes for metagenomic binning, comparative biology and taxonomic classification.</title>
        <authorList>
            <person name="Goeker M."/>
        </authorList>
    </citation>
    <scope>NUCLEOTIDE SEQUENCE [LARGE SCALE GENOMIC DNA]</scope>
    <source>
        <strain evidence="6 7">DSM 102255</strain>
    </source>
</reference>
<accession>A0A841J5F6</accession>
<comment type="similarity">
    <text evidence="1 3">Belongs to the bacterial flagellin family.</text>
</comment>
<dbReference type="Gene3D" id="1.20.1330.10">
    <property type="entry name" value="f41 fragment of flagellin, N-terminal domain"/>
    <property type="match status" value="1"/>
</dbReference>
<dbReference type="InterPro" id="IPR001492">
    <property type="entry name" value="Flagellin"/>
</dbReference>
<dbReference type="RefSeq" id="WP_184079226.1">
    <property type="nucleotide sequence ID" value="NZ_JACIJP010000002.1"/>
</dbReference>
<keyword evidence="6" id="KW-0966">Cell projection</keyword>
<dbReference type="Pfam" id="PF00669">
    <property type="entry name" value="Flagellin_N"/>
    <property type="match status" value="1"/>
</dbReference>
<dbReference type="PRINTS" id="PR00207">
    <property type="entry name" value="FLAGELLIN"/>
</dbReference>
<dbReference type="Pfam" id="PF00700">
    <property type="entry name" value="Flagellin_C"/>
    <property type="match status" value="1"/>
</dbReference>
<evidence type="ECO:0000259" key="5">
    <source>
        <dbReference type="Pfam" id="PF00700"/>
    </source>
</evidence>
<evidence type="ECO:0000256" key="3">
    <source>
        <dbReference type="RuleBase" id="RU362073"/>
    </source>
</evidence>
<dbReference type="EMBL" id="JACIJP010000002">
    <property type="protein sequence ID" value="MBB6123785.1"/>
    <property type="molecule type" value="Genomic_DNA"/>
</dbReference>
<comment type="caution">
    <text evidence="6">The sequence shown here is derived from an EMBL/GenBank/DDBJ whole genome shotgun (WGS) entry which is preliminary data.</text>
</comment>
<dbReference type="GO" id="GO:0005576">
    <property type="term" value="C:extracellular region"/>
    <property type="evidence" value="ECO:0007669"/>
    <property type="project" value="UniProtKB-SubCell"/>
</dbReference>
<keyword evidence="6" id="KW-0969">Cilium</keyword>
<feature type="domain" description="Flagellin C-terminal" evidence="5">
    <location>
        <begin position="206"/>
        <end position="290"/>
    </location>
</feature>
<evidence type="ECO:0000313" key="7">
    <source>
        <dbReference type="Proteomes" id="UP000552700"/>
    </source>
</evidence>
<dbReference type="GO" id="GO:0005198">
    <property type="term" value="F:structural molecule activity"/>
    <property type="evidence" value="ECO:0007669"/>
    <property type="project" value="UniProtKB-UniRule"/>
</dbReference>
<dbReference type="GO" id="GO:0009288">
    <property type="term" value="C:bacterial-type flagellum"/>
    <property type="evidence" value="ECO:0007669"/>
    <property type="project" value="UniProtKB-SubCell"/>
</dbReference>
<keyword evidence="7" id="KW-1185">Reference proteome</keyword>
<name>A0A841J5F6_9SPHN</name>
<feature type="domain" description="Flagellin N-terminal" evidence="4">
    <location>
        <begin position="4"/>
        <end position="141"/>
    </location>
</feature>
<dbReference type="PANTHER" id="PTHR42792">
    <property type="entry name" value="FLAGELLIN"/>
    <property type="match status" value="1"/>
</dbReference>
<sequence length="291" mass="29412">MTVIGTNVAAMRAQAASSSASNQLQASMERLSSGKRINSAKDDAAGLAIATKMTAQIRGLNAAARNANDGISLAQTAEGALGQISNIVQRVRELAVQSANGTVTNADRLGLDNESRALLDQIDQIATKTNFNGVNLLDGSAASVSIQTGTGASDTVAINLADARVNTLNIKKAATQAGTPAAAAGTPPVGGEIDLATAANASAALTQIDTALSTVAAARASLGASQNRLAVTVDNITSTVTNLSDARSRIEDVDFSAETTNLAKAQILSQASTAMIAQANQAQQGVLSLIR</sequence>
<keyword evidence="3" id="KW-0964">Secreted</keyword>
<dbReference type="InterPro" id="IPR046358">
    <property type="entry name" value="Flagellin_C"/>
</dbReference>
<evidence type="ECO:0000256" key="1">
    <source>
        <dbReference type="ARBA" id="ARBA00005709"/>
    </source>
</evidence>
<dbReference type="InterPro" id="IPR001029">
    <property type="entry name" value="Flagellin_N"/>
</dbReference>
<dbReference type="SUPFAM" id="SSF64518">
    <property type="entry name" value="Phase 1 flagellin"/>
    <property type="match status" value="1"/>
</dbReference>
<comment type="function">
    <text evidence="3">Flagellin is the subunit protein which polymerizes to form the filaments of bacterial flagella.</text>
</comment>
<dbReference type="Proteomes" id="UP000552700">
    <property type="component" value="Unassembled WGS sequence"/>
</dbReference>
<protein>
    <recommendedName>
        <fullName evidence="3">Flagellin</fullName>
    </recommendedName>
</protein>
<dbReference type="PANTHER" id="PTHR42792:SF2">
    <property type="entry name" value="FLAGELLIN"/>
    <property type="match status" value="1"/>
</dbReference>
<proteinExistence type="inferred from homology"/>
<gene>
    <name evidence="6" type="ORF">FHS92_001514</name>
</gene>
<organism evidence="6 7">
    <name type="scientific">Sphingobium subterraneum</name>
    <dbReference type="NCBI Taxonomy" id="627688"/>
    <lineage>
        <taxon>Bacteria</taxon>
        <taxon>Pseudomonadati</taxon>
        <taxon>Pseudomonadota</taxon>
        <taxon>Alphaproteobacteria</taxon>
        <taxon>Sphingomonadales</taxon>
        <taxon>Sphingomonadaceae</taxon>
        <taxon>Sphingobium</taxon>
    </lineage>
</organism>
<evidence type="ECO:0000313" key="6">
    <source>
        <dbReference type="EMBL" id="MBB6123785.1"/>
    </source>
</evidence>